<dbReference type="PANTHER" id="PTHR36619:SF3">
    <property type="entry name" value="TRANSMEMBRANE PROTEIN"/>
    <property type="match status" value="1"/>
</dbReference>
<dbReference type="PANTHER" id="PTHR36619">
    <property type="entry name" value="OS04G0208900 PROTEIN"/>
    <property type="match status" value="1"/>
</dbReference>
<dbReference type="Proteomes" id="UP001054252">
    <property type="component" value="Unassembled WGS sequence"/>
</dbReference>
<protein>
    <submittedName>
        <fullName evidence="2">Uncharacterized protein</fullName>
    </submittedName>
</protein>
<evidence type="ECO:0000313" key="3">
    <source>
        <dbReference type="Proteomes" id="UP001054252"/>
    </source>
</evidence>
<gene>
    <name evidence="2" type="ORF">SLEP1_g42573</name>
</gene>
<name>A0AAV5LB92_9ROSI</name>
<proteinExistence type="predicted"/>
<feature type="signal peptide" evidence="1">
    <location>
        <begin position="1"/>
        <end position="22"/>
    </location>
</feature>
<keyword evidence="3" id="KW-1185">Reference proteome</keyword>
<feature type="chain" id="PRO_5043551523" evidence="1">
    <location>
        <begin position="23"/>
        <end position="100"/>
    </location>
</feature>
<sequence length="100" mass="10467">MSSTFFVALFYSLLLLAPPTRTSHGAMVAGAVRPSLGSKSSDTVKFKPKTGDGSYHRLGDGNVKNCLPKGFHYSSAPSRYINGHTFGSVACSPGTDVASP</sequence>
<dbReference type="EMBL" id="BPVZ01000104">
    <property type="protein sequence ID" value="GKV34166.1"/>
    <property type="molecule type" value="Genomic_DNA"/>
</dbReference>
<accession>A0AAV5LB92</accession>
<keyword evidence="1" id="KW-0732">Signal</keyword>
<evidence type="ECO:0000313" key="2">
    <source>
        <dbReference type="EMBL" id="GKV34166.1"/>
    </source>
</evidence>
<evidence type="ECO:0000256" key="1">
    <source>
        <dbReference type="SAM" id="SignalP"/>
    </source>
</evidence>
<dbReference type="AlphaFoldDB" id="A0AAV5LB92"/>
<reference evidence="2 3" key="1">
    <citation type="journal article" date="2021" name="Commun. Biol.">
        <title>The genome of Shorea leprosula (Dipterocarpaceae) highlights the ecological relevance of drought in aseasonal tropical rainforests.</title>
        <authorList>
            <person name="Ng K.K.S."/>
            <person name="Kobayashi M.J."/>
            <person name="Fawcett J.A."/>
            <person name="Hatakeyama M."/>
            <person name="Paape T."/>
            <person name="Ng C.H."/>
            <person name="Ang C.C."/>
            <person name="Tnah L.H."/>
            <person name="Lee C.T."/>
            <person name="Nishiyama T."/>
            <person name="Sese J."/>
            <person name="O'Brien M.J."/>
            <person name="Copetti D."/>
            <person name="Mohd Noor M.I."/>
            <person name="Ong R.C."/>
            <person name="Putra M."/>
            <person name="Sireger I.Z."/>
            <person name="Indrioko S."/>
            <person name="Kosugi Y."/>
            <person name="Izuno A."/>
            <person name="Isagi Y."/>
            <person name="Lee S.L."/>
            <person name="Shimizu K.K."/>
        </authorList>
    </citation>
    <scope>NUCLEOTIDE SEQUENCE [LARGE SCALE GENOMIC DNA]</scope>
    <source>
        <strain evidence="2">214</strain>
    </source>
</reference>
<organism evidence="2 3">
    <name type="scientific">Rubroshorea leprosula</name>
    <dbReference type="NCBI Taxonomy" id="152421"/>
    <lineage>
        <taxon>Eukaryota</taxon>
        <taxon>Viridiplantae</taxon>
        <taxon>Streptophyta</taxon>
        <taxon>Embryophyta</taxon>
        <taxon>Tracheophyta</taxon>
        <taxon>Spermatophyta</taxon>
        <taxon>Magnoliopsida</taxon>
        <taxon>eudicotyledons</taxon>
        <taxon>Gunneridae</taxon>
        <taxon>Pentapetalae</taxon>
        <taxon>rosids</taxon>
        <taxon>malvids</taxon>
        <taxon>Malvales</taxon>
        <taxon>Dipterocarpaceae</taxon>
        <taxon>Rubroshorea</taxon>
    </lineage>
</organism>
<comment type="caution">
    <text evidence="2">The sequence shown here is derived from an EMBL/GenBank/DDBJ whole genome shotgun (WGS) entry which is preliminary data.</text>
</comment>